<dbReference type="OrthoDB" id="5950491at2"/>
<keyword evidence="7" id="KW-1185">Reference proteome</keyword>
<evidence type="ECO:0000256" key="2">
    <source>
        <dbReference type="ARBA" id="ARBA00022737"/>
    </source>
</evidence>
<dbReference type="Proteomes" id="UP000198575">
    <property type="component" value="Unassembled WGS sequence"/>
</dbReference>
<feature type="chain" id="PRO_5011762358" evidence="5">
    <location>
        <begin position="25"/>
        <end position="512"/>
    </location>
</feature>
<dbReference type="GO" id="GO:0008305">
    <property type="term" value="C:integrin complex"/>
    <property type="evidence" value="ECO:0007669"/>
    <property type="project" value="InterPro"/>
</dbReference>
<accession>A0A1I4XL69</accession>
<proteinExistence type="predicted"/>
<gene>
    <name evidence="6" type="ORF">SAMN05216289_11087</name>
</gene>
<dbReference type="PANTHER" id="PTHR23221">
    <property type="entry name" value="GLYCOSYLPHOSPHATIDYLINOSITOL PHOSPHOLIPASE D"/>
    <property type="match status" value="1"/>
</dbReference>
<dbReference type="EMBL" id="FOVF01000010">
    <property type="protein sequence ID" value="SFN26336.1"/>
    <property type="molecule type" value="Genomic_DNA"/>
</dbReference>
<keyword evidence="4" id="KW-0325">Glycoprotein</keyword>
<dbReference type="GO" id="GO:0016787">
    <property type="term" value="F:hydrolase activity"/>
    <property type="evidence" value="ECO:0007669"/>
    <property type="project" value="UniProtKB-KW"/>
</dbReference>
<dbReference type="AlphaFoldDB" id="A0A1I4XL69"/>
<evidence type="ECO:0000256" key="1">
    <source>
        <dbReference type="ARBA" id="ARBA00022729"/>
    </source>
</evidence>
<evidence type="ECO:0000256" key="3">
    <source>
        <dbReference type="ARBA" id="ARBA00022801"/>
    </source>
</evidence>
<feature type="signal peptide" evidence="5">
    <location>
        <begin position="1"/>
        <end position="24"/>
    </location>
</feature>
<dbReference type="GO" id="GO:0007155">
    <property type="term" value="P:cell adhesion"/>
    <property type="evidence" value="ECO:0007669"/>
    <property type="project" value="InterPro"/>
</dbReference>
<reference evidence="6 7" key="1">
    <citation type="submission" date="2016-10" db="EMBL/GenBank/DDBJ databases">
        <authorList>
            <person name="de Groot N.N."/>
        </authorList>
    </citation>
    <scope>NUCLEOTIDE SEQUENCE [LARGE SCALE GENOMIC DNA]</scope>
    <source>
        <strain evidence="6 7">CGMCC 1.7659</strain>
    </source>
</reference>
<dbReference type="InterPro" id="IPR013519">
    <property type="entry name" value="Int_alpha_beta-p"/>
</dbReference>
<evidence type="ECO:0000313" key="7">
    <source>
        <dbReference type="Proteomes" id="UP000198575"/>
    </source>
</evidence>
<dbReference type="InterPro" id="IPR000413">
    <property type="entry name" value="Integrin_alpha"/>
</dbReference>
<dbReference type="PANTHER" id="PTHR23221:SF7">
    <property type="entry name" value="PHOSPHATIDYLINOSITOL-GLYCAN-SPECIFIC PHOSPHOLIPASE D"/>
    <property type="match status" value="1"/>
</dbReference>
<dbReference type="Pfam" id="PF01839">
    <property type="entry name" value="FG-GAP"/>
    <property type="match status" value="5"/>
</dbReference>
<evidence type="ECO:0000256" key="4">
    <source>
        <dbReference type="ARBA" id="ARBA00023180"/>
    </source>
</evidence>
<dbReference type="RefSeq" id="WP_092407288.1">
    <property type="nucleotide sequence ID" value="NZ_FOVF01000010.1"/>
</dbReference>
<protein>
    <submittedName>
        <fullName evidence="6">FG-GAP repeat-containing protein</fullName>
    </submittedName>
</protein>
<dbReference type="SUPFAM" id="SSF69318">
    <property type="entry name" value="Integrin alpha N-terminal domain"/>
    <property type="match status" value="2"/>
</dbReference>
<dbReference type="PROSITE" id="PS51470">
    <property type="entry name" value="FG_GAP"/>
    <property type="match status" value="3"/>
</dbReference>
<keyword evidence="1 5" id="KW-0732">Signal</keyword>
<evidence type="ECO:0000256" key="5">
    <source>
        <dbReference type="SAM" id="SignalP"/>
    </source>
</evidence>
<dbReference type="STRING" id="578942.SAMN05216289_11087"/>
<keyword evidence="2" id="KW-0677">Repeat</keyword>
<dbReference type="InterPro" id="IPR028994">
    <property type="entry name" value="Integrin_alpha_N"/>
</dbReference>
<evidence type="ECO:0000313" key="6">
    <source>
        <dbReference type="EMBL" id="SFN26336.1"/>
    </source>
</evidence>
<dbReference type="SMART" id="SM00191">
    <property type="entry name" value="Int_alpha"/>
    <property type="match status" value="6"/>
</dbReference>
<dbReference type="InterPro" id="IPR013517">
    <property type="entry name" value="FG-GAP"/>
</dbReference>
<keyword evidence="3" id="KW-0378">Hydrolase</keyword>
<name>A0A1I4XL69_9GAMM</name>
<organism evidence="6 7">
    <name type="scientific">Dokdonella immobilis</name>
    <dbReference type="NCBI Taxonomy" id="578942"/>
    <lineage>
        <taxon>Bacteria</taxon>
        <taxon>Pseudomonadati</taxon>
        <taxon>Pseudomonadota</taxon>
        <taxon>Gammaproteobacteria</taxon>
        <taxon>Lysobacterales</taxon>
        <taxon>Rhodanobacteraceae</taxon>
        <taxon>Dokdonella</taxon>
    </lineage>
</organism>
<dbReference type="PRINTS" id="PR01185">
    <property type="entry name" value="INTEGRINA"/>
</dbReference>
<sequence length="512" mass="52069">MSVRFRFAAACVIAVLGLTTGTLALGDTKLGTEGNVYLANPYTDPAEGYYGFRTAVGDFDGDGIDDLVVSELGTSQRFRVLLGKAYPIGGPYPVSRFTGKTVATAAYGSILATGDFNGDGVDEVAIGDRDSASNAGGGGTVYIYRRSAADSWTVQAIIRQGLGSYNGVDEAGDKFGFTLASGDFDDDGFDDLAIGIPGKNQAGSPEIVSAGAVQVVYGSASGLSGTRDRVFTAANDGLDFAPGNSDQYGYAVAAGDIDADGDDDLAIGVVKRACPNTGERAGGVVILKGSTSLGLSTLEAQAFQPGVAGMLGSCPLASYFGASLSIGKVNGQAYQGLVIGAPLSDVGGVEKTGAVHLMFGSSGGLNTGANKFISVTDLPGGVSIPFLQFGNQVKLGRLRTSAQSLAISSALETVDGLIEAGAMWVLHSGNGSAIISTSIVERLVASARLRIGPPAAEDRFGGSIAIGDFNGDGMNDLVAGAYQHDDGGDANTGGAQVLYQSEFIFKDGFDSE</sequence>
<dbReference type="Gene3D" id="2.130.10.130">
    <property type="entry name" value="Integrin alpha, N-terminal"/>
    <property type="match status" value="3"/>
</dbReference>